<name>A0A8J4X8S9_CLAMG</name>
<evidence type="ECO:0000313" key="2">
    <source>
        <dbReference type="Proteomes" id="UP000727407"/>
    </source>
</evidence>
<proteinExistence type="predicted"/>
<dbReference type="AlphaFoldDB" id="A0A8J4X8S9"/>
<reference evidence="1" key="1">
    <citation type="submission" date="2020-07" db="EMBL/GenBank/DDBJ databases">
        <title>Clarias magur genome sequencing, assembly and annotation.</title>
        <authorList>
            <person name="Kushwaha B."/>
            <person name="Kumar R."/>
            <person name="Das P."/>
            <person name="Joshi C.G."/>
            <person name="Kumar D."/>
            <person name="Nagpure N.S."/>
            <person name="Pandey M."/>
            <person name="Agarwal S."/>
            <person name="Srivastava S."/>
            <person name="Singh M."/>
            <person name="Sahoo L."/>
            <person name="Jayasankar P."/>
            <person name="Meher P.K."/>
            <person name="Koringa P.G."/>
            <person name="Iquebal M.A."/>
            <person name="Das S.P."/>
            <person name="Bit A."/>
            <person name="Patnaik S."/>
            <person name="Patel N."/>
            <person name="Shah T.M."/>
            <person name="Hinsu A."/>
            <person name="Jena J.K."/>
        </authorList>
    </citation>
    <scope>NUCLEOTIDE SEQUENCE</scope>
    <source>
        <strain evidence="1">CIFAMagur01</strain>
        <tissue evidence="1">Testis</tissue>
    </source>
</reference>
<keyword evidence="2" id="KW-1185">Reference proteome</keyword>
<organism evidence="1 2">
    <name type="scientific">Clarias magur</name>
    <name type="common">Asian catfish</name>
    <name type="synonym">Macropteronotus magur</name>
    <dbReference type="NCBI Taxonomy" id="1594786"/>
    <lineage>
        <taxon>Eukaryota</taxon>
        <taxon>Metazoa</taxon>
        <taxon>Chordata</taxon>
        <taxon>Craniata</taxon>
        <taxon>Vertebrata</taxon>
        <taxon>Euteleostomi</taxon>
        <taxon>Actinopterygii</taxon>
        <taxon>Neopterygii</taxon>
        <taxon>Teleostei</taxon>
        <taxon>Ostariophysi</taxon>
        <taxon>Siluriformes</taxon>
        <taxon>Clariidae</taxon>
        <taxon>Clarias</taxon>
    </lineage>
</organism>
<sequence>MLMMERRRQNGRVFRARPRCSASPPLWRLIFYLLHHPYSVAESCVGFLLQIFISHPTPLHHPGRSVRP</sequence>
<comment type="caution">
    <text evidence="1">The sequence shown here is derived from an EMBL/GenBank/DDBJ whole genome shotgun (WGS) entry which is preliminary data.</text>
</comment>
<dbReference type="EMBL" id="QNUK01000933">
    <property type="protein sequence ID" value="KAF5888705.1"/>
    <property type="molecule type" value="Genomic_DNA"/>
</dbReference>
<accession>A0A8J4X8S9</accession>
<protein>
    <submittedName>
        <fullName evidence="1">Putative L-tyrosine/L-aspartate decarboxylase</fullName>
    </submittedName>
</protein>
<dbReference type="Proteomes" id="UP000727407">
    <property type="component" value="Unassembled WGS sequence"/>
</dbReference>
<evidence type="ECO:0000313" key="1">
    <source>
        <dbReference type="EMBL" id="KAF5888705.1"/>
    </source>
</evidence>
<gene>
    <name evidence="1" type="primary">mfnA</name>
    <name evidence="1" type="ORF">DAT39_021587</name>
</gene>